<gene>
    <name evidence="1" type="ORF">NPIL_425121</name>
</gene>
<dbReference type="AlphaFoldDB" id="A0A8X6MTY4"/>
<dbReference type="EMBL" id="BMAW01097073">
    <property type="protein sequence ID" value="GFS77798.1"/>
    <property type="molecule type" value="Genomic_DNA"/>
</dbReference>
<sequence>MFLCIVCSAAEDSEAHVSKEITKIKASHVFQKSVEPDVDSEDAVLENSTFGFVAIQVDSSVHPCYSCALWYLDFYSLFRTRLVIYFCVSESEETLLRSVLVSSQ</sequence>
<accession>A0A8X6MTY4</accession>
<evidence type="ECO:0000313" key="1">
    <source>
        <dbReference type="EMBL" id="GFS77798.1"/>
    </source>
</evidence>
<proteinExistence type="predicted"/>
<evidence type="ECO:0000313" key="2">
    <source>
        <dbReference type="Proteomes" id="UP000887013"/>
    </source>
</evidence>
<reference evidence="1" key="1">
    <citation type="submission" date="2020-08" db="EMBL/GenBank/DDBJ databases">
        <title>Multicomponent nature underlies the extraordinary mechanical properties of spider dragline silk.</title>
        <authorList>
            <person name="Kono N."/>
            <person name="Nakamura H."/>
            <person name="Mori M."/>
            <person name="Yoshida Y."/>
            <person name="Ohtoshi R."/>
            <person name="Malay A.D."/>
            <person name="Moran D.A.P."/>
            <person name="Tomita M."/>
            <person name="Numata K."/>
            <person name="Arakawa K."/>
        </authorList>
    </citation>
    <scope>NUCLEOTIDE SEQUENCE</scope>
</reference>
<name>A0A8X6MTY4_NEPPI</name>
<dbReference type="Proteomes" id="UP000887013">
    <property type="component" value="Unassembled WGS sequence"/>
</dbReference>
<keyword evidence="2" id="KW-1185">Reference proteome</keyword>
<comment type="caution">
    <text evidence="1">The sequence shown here is derived from an EMBL/GenBank/DDBJ whole genome shotgun (WGS) entry which is preliminary data.</text>
</comment>
<organism evidence="1 2">
    <name type="scientific">Nephila pilipes</name>
    <name type="common">Giant wood spider</name>
    <name type="synonym">Nephila maculata</name>
    <dbReference type="NCBI Taxonomy" id="299642"/>
    <lineage>
        <taxon>Eukaryota</taxon>
        <taxon>Metazoa</taxon>
        <taxon>Ecdysozoa</taxon>
        <taxon>Arthropoda</taxon>
        <taxon>Chelicerata</taxon>
        <taxon>Arachnida</taxon>
        <taxon>Araneae</taxon>
        <taxon>Araneomorphae</taxon>
        <taxon>Entelegynae</taxon>
        <taxon>Araneoidea</taxon>
        <taxon>Nephilidae</taxon>
        <taxon>Nephila</taxon>
    </lineage>
</organism>
<protein>
    <submittedName>
        <fullName evidence="1">Uncharacterized protein</fullName>
    </submittedName>
</protein>